<evidence type="ECO:0008006" key="7">
    <source>
        <dbReference type="Google" id="ProtNLM"/>
    </source>
</evidence>
<dbReference type="InterPro" id="IPR049449">
    <property type="entry name" value="TesB_ACOT8-like_N"/>
</dbReference>
<comment type="similarity">
    <text evidence="1">Belongs to the C/M/P thioester hydrolase family.</text>
</comment>
<keyword evidence="6" id="KW-1185">Reference proteome</keyword>
<feature type="domain" description="Acyl-CoA thioesterase-like C-terminal" evidence="4">
    <location>
        <begin position="285"/>
        <end position="373"/>
    </location>
</feature>
<accession>A0AAN6GR73</accession>
<proteinExistence type="inferred from homology"/>
<dbReference type="GO" id="GO:0009062">
    <property type="term" value="P:fatty acid catabolic process"/>
    <property type="evidence" value="ECO:0007669"/>
    <property type="project" value="TreeGrafter"/>
</dbReference>
<dbReference type="Pfam" id="PF13622">
    <property type="entry name" value="4HBT_3"/>
    <property type="match status" value="1"/>
</dbReference>
<dbReference type="PANTHER" id="PTHR11066">
    <property type="entry name" value="ACYL-COA THIOESTERASE"/>
    <property type="match status" value="1"/>
</dbReference>
<evidence type="ECO:0000256" key="2">
    <source>
        <dbReference type="ARBA" id="ARBA00022801"/>
    </source>
</evidence>
<dbReference type="GO" id="GO:0047617">
    <property type="term" value="F:fatty acyl-CoA hydrolase activity"/>
    <property type="evidence" value="ECO:0007669"/>
    <property type="project" value="InterPro"/>
</dbReference>
<sequence>MEDSPLTRPLPRDVPVYELLRIRKIKDEGLDTHWAPEQSGRWAYTTVLTGLTLFPGPNVFGGISFALSVQAAYESIHEELGAEAAASYAVYSFQGSFCSPAPAQHVIQISVETIRKSRSFITRLVTLCQNSTKDGSPRKFLVAVCDFVLKGRPSMVEFDTPSVNPVTLGRWKTPSELPPPMDALKARMQQARAAGDDALLDKLERELGFRRCWNGFCELVTPPESLLKDNFLLRARTEPTSQDHLSVPRRRLADWFRILPDLSEVSLAQLSAQRPECVPFRPTSFHKVCIAFLCDQVIPAAALAVAKVPSETTSSAVTLDFSVRFHRDDDLDANQWFLREVHSHTASSGRSLNMATVWDGRGRIVATVTEQCLYSPRPPSKTAARL</sequence>
<dbReference type="Pfam" id="PF20789">
    <property type="entry name" value="4HBT_3C"/>
    <property type="match status" value="1"/>
</dbReference>
<feature type="domain" description="Acyl-CoA thioesterase-like N-terminal HotDog" evidence="3">
    <location>
        <begin position="56"/>
        <end position="147"/>
    </location>
</feature>
<gene>
    <name evidence="5" type="ORF">OC846_003982</name>
</gene>
<name>A0AAN6GR73_9BASI</name>
<evidence type="ECO:0000313" key="5">
    <source>
        <dbReference type="EMBL" id="KAK0549631.1"/>
    </source>
</evidence>
<dbReference type="InterPro" id="IPR042171">
    <property type="entry name" value="Acyl-CoA_hotdog"/>
</dbReference>
<dbReference type="GO" id="GO:0005782">
    <property type="term" value="C:peroxisomal matrix"/>
    <property type="evidence" value="ECO:0007669"/>
    <property type="project" value="UniProtKB-SubCell"/>
</dbReference>
<comment type="caution">
    <text evidence="5">The sequence shown here is derived from an EMBL/GenBank/DDBJ whole genome shotgun (WGS) entry which is preliminary data.</text>
</comment>
<dbReference type="CDD" id="cd03444">
    <property type="entry name" value="Thioesterase_II_repeat1"/>
    <property type="match status" value="1"/>
</dbReference>
<evidence type="ECO:0000259" key="4">
    <source>
        <dbReference type="Pfam" id="PF20789"/>
    </source>
</evidence>
<protein>
    <recommendedName>
        <fullName evidence="7">Thioesterase domain-containing protein</fullName>
    </recommendedName>
</protein>
<reference evidence="5" key="1">
    <citation type="journal article" date="2023" name="PhytoFront">
        <title>Draft Genome Resources of Seven Strains of Tilletia horrida, Causal Agent of Kernel Smut of Rice.</title>
        <authorList>
            <person name="Khanal S."/>
            <person name="Antony Babu S."/>
            <person name="Zhou X.G."/>
        </authorList>
    </citation>
    <scope>NUCLEOTIDE SEQUENCE</scope>
    <source>
        <strain evidence="5">TX6</strain>
    </source>
</reference>
<organism evidence="5 6">
    <name type="scientific">Tilletia horrida</name>
    <dbReference type="NCBI Taxonomy" id="155126"/>
    <lineage>
        <taxon>Eukaryota</taxon>
        <taxon>Fungi</taxon>
        <taxon>Dikarya</taxon>
        <taxon>Basidiomycota</taxon>
        <taxon>Ustilaginomycotina</taxon>
        <taxon>Exobasidiomycetes</taxon>
        <taxon>Tilletiales</taxon>
        <taxon>Tilletiaceae</taxon>
        <taxon>Tilletia</taxon>
    </lineage>
</organism>
<evidence type="ECO:0000313" key="6">
    <source>
        <dbReference type="Proteomes" id="UP001176517"/>
    </source>
</evidence>
<dbReference type="GO" id="GO:0006637">
    <property type="term" value="P:acyl-CoA metabolic process"/>
    <property type="evidence" value="ECO:0007669"/>
    <property type="project" value="InterPro"/>
</dbReference>
<dbReference type="PANTHER" id="PTHR11066:SF35">
    <property type="entry name" value="ACYL-COA THIOESTERASE II"/>
    <property type="match status" value="1"/>
</dbReference>
<dbReference type="Proteomes" id="UP001176517">
    <property type="component" value="Unassembled WGS sequence"/>
</dbReference>
<keyword evidence="2" id="KW-0378">Hydrolase</keyword>
<dbReference type="SUPFAM" id="SSF54637">
    <property type="entry name" value="Thioesterase/thiol ester dehydrase-isomerase"/>
    <property type="match status" value="2"/>
</dbReference>
<evidence type="ECO:0000256" key="1">
    <source>
        <dbReference type="ARBA" id="ARBA00006538"/>
    </source>
</evidence>
<dbReference type="Gene3D" id="2.40.160.210">
    <property type="entry name" value="Acyl-CoA thioesterase, double hotdog domain"/>
    <property type="match status" value="1"/>
</dbReference>
<evidence type="ECO:0000259" key="3">
    <source>
        <dbReference type="Pfam" id="PF13622"/>
    </source>
</evidence>
<dbReference type="InterPro" id="IPR029069">
    <property type="entry name" value="HotDog_dom_sf"/>
</dbReference>
<dbReference type="InterPro" id="IPR003703">
    <property type="entry name" value="Acyl_CoA_thio"/>
</dbReference>
<dbReference type="InterPro" id="IPR049450">
    <property type="entry name" value="ACOT8-like_C"/>
</dbReference>
<dbReference type="EMBL" id="JAPDMZ010000108">
    <property type="protein sequence ID" value="KAK0549631.1"/>
    <property type="molecule type" value="Genomic_DNA"/>
</dbReference>
<dbReference type="AlphaFoldDB" id="A0AAN6GR73"/>